<comment type="caution">
    <text evidence="1">The sequence shown here is derived from an EMBL/GenBank/DDBJ whole genome shotgun (WGS) entry which is preliminary data.</text>
</comment>
<evidence type="ECO:0000313" key="1">
    <source>
        <dbReference type="EMBL" id="MCL7036889.1"/>
    </source>
</evidence>
<evidence type="ECO:0000313" key="2">
    <source>
        <dbReference type="Proteomes" id="UP001177140"/>
    </source>
</evidence>
<gene>
    <name evidence="1" type="ORF">MKW94_006584</name>
</gene>
<dbReference type="Proteomes" id="UP001177140">
    <property type="component" value="Unassembled WGS sequence"/>
</dbReference>
<protein>
    <submittedName>
        <fullName evidence="1">Uncharacterized protein</fullName>
    </submittedName>
</protein>
<dbReference type="EMBL" id="JAJJMA010173211">
    <property type="protein sequence ID" value="MCL7036889.1"/>
    <property type="molecule type" value="Genomic_DNA"/>
</dbReference>
<sequence length="128" mass="15671">MRLEKAIKKNNDDLEKLLKDGCKVRKVTMTQLFDEFNNMVKQKIDERWEEWSSSSYELWKKQNEEERRRDLHTRWTYLRDMLHREGIDTSNHRLLMSMKFIERDRRVSSKLDEEILELRIGSPDRGLV</sequence>
<accession>A0AA41VA78</accession>
<feature type="non-terminal residue" evidence="1">
    <location>
        <position position="128"/>
    </location>
</feature>
<dbReference type="AlphaFoldDB" id="A0AA41VA78"/>
<proteinExistence type="predicted"/>
<name>A0AA41VA78_PAPNU</name>
<reference evidence="1" key="1">
    <citation type="submission" date="2022-03" db="EMBL/GenBank/DDBJ databases">
        <title>A functionally conserved STORR gene fusion in Papaver species that diverged 16.8 million years ago.</title>
        <authorList>
            <person name="Catania T."/>
        </authorList>
    </citation>
    <scope>NUCLEOTIDE SEQUENCE</scope>
    <source>
        <strain evidence="1">S-191538</strain>
    </source>
</reference>
<keyword evidence="2" id="KW-1185">Reference proteome</keyword>
<organism evidence="1 2">
    <name type="scientific">Papaver nudicaule</name>
    <name type="common">Iceland poppy</name>
    <dbReference type="NCBI Taxonomy" id="74823"/>
    <lineage>
        <taxon>Eukaryota</taxon>
        <taxon>Viridiplantae</taxon>
        <taxon>Streptophyta</taxon>
        <taxon>Embryophyta</taxon>
        <taxon>Tracheophyta</taxon>
        <taxon>Spermatophyta</taxon>
        <taxon>Magnoliopsida</taxon>
        <taxon>Ranunculales</taxon>
        <taxon>Papaveraceae</taxon>
        <taxon>Papaveroideae</taxon>
        <taxon>Papaver</taxon>
    </lineage>
</organism>